<gene>
    <name evidence="1" type="ordered locus">RAM_27185</name>
</gene>
<evidence type="ECO:0000313" key="2">
    <source>
        <dbReference type="Proteomes" id="UP000006138"/>
    </source>
</evidence>
<dbReference type="GeneID" id="92877398"/>
<dbReference type="KEGG" id="amn:RAM_27185"/>
<dbReference type="Proteomes" id="UP000006138">
    <property type="component" value="Chromosome"/>
</dbReference>
<accession>A0A9R0UAG6</accession>
<dbReference type="EMBL" id="CP002896">
    <property type="protein sequence ID" value="AEK43914.1"/>
    <property type="molecule type" value="Genomic_DNA"/>
</dbReference>
<protein>
    <submittedName>
        <fullName evidence="1">Uncharacterized protein</fullName>
    </submittedName>
</protein>
<reference evidence="1 2" key="1">
    <citation type="journal article" date="2011" name="J. Bacteriol.">
        <title>Whole genome sequence of the rifamycin B-producing strain Amycolatopsis mediterranei S699.</title>
        <authorList>
            <person name="Verma M."/>
            <person name="Kaur J."/>
            <person name="Kumar M."/>
            <person name="Kumari K."/>
            <person name="Saxena A."/>
            <person name="Anand S."/>
            <person name="Nigam A."/>
            <person name="Ravi V."/>
            <person name="Raghuvanshi S."/>
            <person name="Khurana P."/>
            <person name="Tyagi A.K."/>
            <person name="Khurana J.P."/>
            <person name="Lal R."/>
        </authorList>
    </citation>
    <scope>NUCLEOTIDE SEQUENCE [LARGE SCALE GENOMIC DNA]</scope>
    <source>
        <strain evidence="1 2">S699</strain>
    </source>
</reference>
<name>A0A9R0UAG6_AMYMS</name>
<evidence type="ECO:0000313" key="1">
    <source>
        <dbReference type="EMBL" id="AEK43914.1"/>
    </source>
</evidence>
<sequence length="44" mass="4421">MLSVLAIVAGGAAAYDIYRIGDSGAQASWQGQFSTTPAPRGAGH</sequence>
<organism evidence="1 2">
    <name type="scientific">Amycolatopsis mediterranei (strain S699)</name>
    <name type="common">Nocardia mediterranei</name>
    <dbReference type="NCBI Taxonomy" id="713604"/>
    <lineage>
        <taxon>Bacteria</taxon>
        <taxon>Bacillati</taxon>
        <taxon>Actinomycetota</taxon>
        <taxon>Actinomycetes</taxon>
        <taxon>Pseudonocardiales</taxon>
        <taxon>Pseudonocardiaceae</taxon>
        <taxon>Amycolatopsis</taxon>
    </lineage>
</organism>
<keyword evidence="2" id="KW-1185">Reference proteome</keyword>
<dbReference type="RefSeq" id="WP_014467242.1">
    <property type="nucleotide sequence ID" value="NC_017186.1"/>
</dbReference>
<dbReference type="AlphaFoldDB" id="A0A9R0UAG6"/>
<proteinExistence type="predicted"/>